<protein>
    <submittedName>
        <fullName evidence="1">Uncharacterized protein</fullName>
    </submittedName>
</protein>
<sequence length="165" mass="18335">MDILSGVTLTKHCYDLLKVIIGSRDTVIINQAVGELREKITDLQMLNSELASLYHAEKKITIKLTDENAKIEMFASQSANYEMHKTPAGSIVYRSKLSASDEVNLHYLCAHCYQNRVISILQPTGGKTNYNGRIFSTSICHSCDSNYLMDYLGDDGICVPSSSAF</sequence>
<name>A0A3B0M1T5_9GAMM</name>
<reference evidence="1" key="1">
    <citation type="submission" date="2018-04" db="EMBL/GenBank/DDBJ databases">
        <authorList>
            <person name="Go L.Y."/>
            <person name="Mitchell J.A."/>
        </authorList>
    </citation>
    <scope>NUCLEOTIDE SEQUENCE</scope>
    <source>
        <strain evidence="1">ARTV</strain>
    </source>
</reference>
<gene>
    <name evidence="1" type="ORF">ARTV_3028</name>
</gene>
<dbReference type="AlphaFoldDB" id="A0A3B0M1T5"/>
<evidence type="ECO:0000313" key="1">
    <source>
        <dbReference type="EMBL" id="SSW96555.1"/>
    </source>
</evidence>
<organism evidence="1">
    <name type="scientific">Arsenophonus endosymbiont of Trialeurodes vaporariorum</name>
    <dbReference type="NCBI Taxonomy" id="235567"/>
    <lineage>
        <taxon>Bacteria</taxon>
        <taxon>Pseudomonadati</taxon>
        <taxon>Pseudomonadota</taxon>
        <taxon>Gammaproteobacteria</taxon>
        <taxon>Enterobacterales</taxon>
        <taxon>Morganellaceae</taxon>
        <taxon>Arsenophonus</taxon>
    </lineage>
</organism>
<accession>A0A3B0M1T5</accession>
<dbReference type="EMBL" id="UFQR01000021">
    <property type="protein sequence ID" value="SSW96555.1"/>
    <property type="molecule type" value="Genomic_DNA"/>
</dbReference>
<proteinExistence type="predicted"/>